<evidence type="ECO:0000256" key="11">
    <source>
        <dbReference type="ARBA" id="ARBA00032305"/>
    </source>
</evidence>
<dbReference type="InterPro" id="IPR005493">
    <property type="entry name" value="RraA/RraA-like"/>
</dbReference>
<feature type="binding site" evidence="13">
    <location>
        <begin position="95"/>
        <end position="98"/>
    </location>
    <ligand>
        <name>substrate</name>
    </ligand>
</feature>
<evidence type="ECO:0000313" key="14">
    <source>
        <dbReference type="EMBL" id="RNB80546.1"/>
    </source>
</evidence>
<dbReference type="EC" id="4.1.1.112" evidence="6"/>
<dbReference type="Pfam" id="PF03737">
    <property type="entry name" value="RraA-like"/>
    <property type="match status" value="1"/>
</dbReference>
<accession>A0A3M8CXI2</accession>
<dbReference type="PANTHER" id="PTHR33254">
    <property type="entry name" value="4-HYDROXY-4-METHYL-2-OXOGLUTARATE ALDOLASE 3-RELATED"/>
    <property type="match status" value="1"/>
</dbReference>
<comment type="subunit">
    <text evidence="4">Homotrimer.</text>
</comment>
<keyword evidence="15" id="KW-1185">Reference proteome</keyword>
<comment type="similarity">
    <text evidence="3">Belongs to the class II aldolase/RraA-like family.</text>
</comment>
<evidence type="ECO:0000256" key="10">
    <source>
        <dbReference type="ARBA" id="ARBA00030169"/>
    </source>
</evidence>
<keyword evidence="13" id="KW-0460">Magnesium</keyword>
<dbReference type="Gene3D" id="3.50.30.40">
    <property type="entry name" value="Ribonuclease E inhibitor RraA/RraA-like"/>
    <property type="match status" value="1"/>
</dbReference>
<evidence type="ECO:0000256" key="4">
    <source>
        <dbReference type="ARBA" id="ARBA00011233"/>
    </source>
</evidence>
<keyword evidence="13" id="KW-0479">Metal-binding</keyword>
<comment type="cofactor">
    <cofactor evidence="2">
        <name>a divalent metal cation</name>
        <dbReference type="ChEBI" id="CHEBI:60240"/>
    </cofactor>
</comment>
<evidence type="ECO:0000256" key="6">
    <source>
        <dbReference type="ARBA" id="ARBA00012947"/>
    </source>
</evidence>
<comment type="function">
    <text evidence="8">Catalyzes the aldol cleavage of 4-hydroxy-4-methyl-2-oxoglutarate (HMG) into 2 molecules of pyruvate. Also contains a secondary oxaloacetate (OAA) decarboxylase activity due to the common pyruvate enolate transition state formed following C-C bond cleavage in the retro-aldol and decarboxylation reactions.</text>
</comment>
<dbReference type="EC" id="4.1.3.17" evidence="5"/>
<dbReference type="PANTHER" id="PTHR33254:SF4">
    <property type="entry name" value="4-HYDROXY-4-METHYL-2-OXOGLUTARATE ALDOLASE 3-RELATED"/>
    <property type="match status" value="1"/>
</dbReference>
<dbReference type="GO" id="GO:0008948">
    <property type="term" value="F:oxaloacetate decarboxylase activity"/>
    <property type="evidence" value="ECO:0007669"/>
    <property type="project" value="UniProtKB-EC"/>
</dbReference>
<feature type="binding site" evidence="13">
    <location>
        <position position="117"/>
    </location>
    <ligand>
        <name>substrate</name>
    </ligand>
</feature>
<protein>
    <recommendedName>
        <fullName evidence="7">Putative 4-hydroxy-4-methyl-2-oxoglutarate aldolase</fullName>
        <ecNumber evidence="6">4.1.1.112</ecNumber>
        <ecNumber evidence="5">4.1.3.17</ecNumber>
    </recommendedName>
    <alternativeName>
        <fullName evidence="11">Oxaloacetate decarboxylase</fullName>
    </alternativeName>
    <alternativeName>
        <fullName evidence="9">Regulator of ribonuclease activity homolog</fullName>
    </alternativeName>
    <alternativeName>
        <fullName evidence="10">RraA-like protein</fullName>
    </alternativeName>
</protein>
<evidence type="ECO:0000256" key="7">
    <source>
        <dbReference type="ARBA" id="ARBA00016549"/>
    </source>
</evidence>
<comment type="catalytic activity">
    <reaction evidence="1">
        <text>4-hydroxy-4-methyl-2-oxoglutarate = 2 pyruvate</text>
        <dbReference type="Rhea" id="RHEA:22748"/>
        <dbReference type="ChEBI" id="CHEBI:15361"/>
        <dbReference type="ChEBI" id="CHEBI:58276"/>
        <dbReference type="EC" id="4.1.3.17"/>
    </reaction>
</comment>
<evidence type="ECO:0000256" key="8">
    <source>
        <dbReference type="ARBA" id="ARBA00025046"/>
    </source>
</evidence>
<dbReference type="CDD" id="cd16841">
    <property type="entry name" value="RraA_family"/>
    <property type="match status" value="1"/>
</dbReference>
<dbReference type="SUPFAM" id="SSF89562">
    <property type="entry name" value="RraA-like"/>
    <property type="match status" value="1"/>
</dbReference>
<evidence type="ECO:0000256" key="9">
    <source>
        <dbReference type="ARBA" id="ARBA00029596"/>
    </source>
</evidence>
<evidence type="ECO:0000256" key="1">
    <source>
        <dbReference type="ARBA" id="ARBA00001342"/>
    </source>
</evidence>
<evidence type="ECO:0000256" key="5">
    <source>
        <dbReference type="ARBA" id="ARBA00012213"/>
    </source>
</evidence>
<sequence>MWQRGNPSVDKVIEAFKALSIAAVSDAMDRLGIHGACVGIAPVQYGYQMVGRAYTVQYLPVSLEKGTVGDYIDEVKAGEVVVLDNAGRLDCTVWGDILTSVSHINGIAGTVIHGVCRDVKCSLELKYPIFSRGKFMRTGKDRVDAVAFQVPVSLGDVQVRPGDIVYGSDDGVLVIPQEKEAEILAVAQMIEEKEEGIRAEVLKGTPLKEAREKYGYHQLQTKTV</sequence>
<dbReference type="Proteomes" id="UP000269573">
    <property type="component" value="Unassembled WGS sequence"/>
</dbReference>
<comment type="caution">
    <text evidence="14">The sequence shown here is derived from an EMBL/GenBank/DDBJ whole genome shotgun (WGS) entry which is preliminary data.</text>
</comment>
<feature type="binding site" evidence="13">
    <location>
        <position position="118"/>
    </location>
    <ligand>
        <name>Mg(2+)</name>
        <dbReference type="ChEBI" id="CHEBI:18420"/>
    </ligand>
</feature>
<evidence type="ECO:0000256" key="13">
    <source>
        <dbReference type="PIRSR" id="PIRSR605493-1"/>
    </source>
</evidence>
<reference evidence="14 15" key="1">
    <citation type="submission" date="2018-10" db="EMBL/GenBank/DDBJ databases">
        <title>Phylogenomics of Brevibacillus.</title>
        <authorList>
            <person name="Dunlap C."/>
        </authorList>
    </citation>
    <scope>NUCLEOTIDE SEQUENCE [LARGE SCALE GENOMIC DNA]</scope>
    <source>
        <strain evidence="14 15">JCM 15774</strain>
    </source>
</reference>
<dbReference type="InterPro" id="IPR036704">
    <property type="entry name" value="RraA/RraA-like_sf"/>
</dbReference>
<name>A0A3M8CXI2_9BACL</name>
<comment type="catalytic activity">
    <reaction evidence="12">
        <text>oxaloacetate + H(+) = pyruvate + CO2</text>
        <dbReference type="Rhea" id="RHEA:15641"/>
        <dbReference type="ChEBI" id="CHEBI:15361"/>
        <dbReference type="ChEBI" id="CHEBI:15378"/>
        <dbReference type="ChEBI" id="CHEBI:16452"/>
        <dbReference type="ChEBI" id="CHEBI:16526"/>
        <dbReference type="EC" id="4.1.1.112"/>
    </reaction>
</comment>
<proteinExistence type="inferred from homology"/>
<gene>
    <name evidence="14" type="ORF">EDM59_24780</name>
</gene>
<comment type="cofactor">
    <cofactor evidence="13">
        <name>Mg(2+)</name>
        <dbReference type="ChEBI" id="CHEBI:18420"/>
    </cofactor>
</comment>
<organism evidence="14 15">
    <name type="scientific">Brevibacillus nitrificans</name>
    <dbReference type="NCBI Taxonomy" id="651560"/>
    <lineage>
        <taxon>Bacteria</taxon>
        <taxon>Bacillati</taxon>
        <taxon>Bacillota</taxon>
        <taxon>Bacilli</taxon>
        <taxon>Bacillales</taxon>
        <taxon>Paenibacillaceae</taxon>
        <taxon>Brevibacillus</taxon>
    </lineage>
</organism>
<dbReference type="AlphaFoldDB" id="A0A3M8CXI2"/>
<evidence type="ECO:0000313" key="15">
    <source>
        <dbReference type="Proteomes" id="UP000269573"/>
    </source>
</evidence>
<dbReference type="EMBL" id="RHHU01000017">
    <property type="protein sequence ID" value="RNB80546.1"/>
    <property type="molecule type" value="Genomic_DNA"/>
</dbReference>
<dbReference type="GO" id="GO:0046872">
    <property type="term" value="F:metal ion binding"/>
    <property type="evidence" value="ECO:0007669"/>
    <property type="project" value="UniProtKB-KW"/>
</dbReference>
<dbReference type="GO" id="GO:0047443">
    <property type="term" value="F:4-hydroxy-4-methyl-2-oxoglutarate aldolase activity"/>
    <property type="evidence" value="ECO:0007669"/>
    <property type="project" value="UniProtKB-EC"/>
</dbReference>
<evidence type="ECO:0000256" key="3">
    <source>
        <dbReference type="ARBA" id="ARBA00008621"/>
    </source>
</evidence>
<evidence type="ECO:0000256" key="12">
    <source>
        <dbReference type="ARBA" id="ARBA00047973"/>
    </source>
</evidence>
<evidence type="ECO:0000256" key="2">
    <source>
        <dbReference type="ARBA" id="ARBA00001968"/>
    </source>
</evidence>